<dbReference type="STRING" id="1120955.SAMN03080610_00513"/>
<evidence type="ECO:0000256" key="2">
    <source>
        <dbReference type="ARBA" id="ARBA00022448"/>
    </source>
</evidence>
<dbReference type="CDD" id="cd06261">
    <property type="entry name" value="TM_PBP2"/>
    <property type="match status" value="1"/>
</dbReference>
<keyword evidence="5 7" id="KW-1133">Transmembrane helix</keyword>
<organism evidence="9 10">
    <name type="scientific">Afifella marina DSM 2698</name>
    <dbReference type="NCBI Taxonomy" id="1120955"/>
    <lineage>
        <taxon>Bacteria</taxon>
        <taxon>Pseudomonadati</taxon>
        <taxon>Pseudomonadota</taxon>
        <taxon>Alphaproteobacteria</taxon>
        <taxon>Hyphomicrobiales</taxon>
        <taxon>Afifellaceae</taxon>
        <taxon>Afifella</taxon>
    </lineage>
</organism>
<dbReference type="InterPro" id="IPR045621">
    <property type="entry name" value="BPD_transp_1_N"/>
</dbReference>
<reference evidence="9 10" key="1">
    <citation type="submission" date="2016-10" db="EMBL/GenBank/DDBJ databases">
        <authorList>
            <person name="de Groot N.N."/>
        </authorList>
    </citation>
    <scope>NUCLEOTIDE SEQUENCE [LARGE SCALE GENOMIC DNA]</scope>
    <source>
        <strain evidence="9 10">DSM 2698</strain>
    </source>
</reference>
<evidence type="ECO:0000313" key="10">
    <source>
        <dbReference type="Proteomes" id="UP000199347"/>
    </source>
</evidence>
<feature type="transmembrane region" description="Helical" evidence="7">
    <location>
        <begin position="261"/>
        <end position="283"/>
    </location>
</feature>
<sequence>MLRYMLRRLLGMIPTLFVISFLIFLIIELPPGDYLTNQIAALRAAGEGASADKIAFLRSEFALDRPFLERYFIWIGLWPGPSGFSGLLQGDWGWSFEYNAPVETVIGPALPLTIILNFATIIFVYAVSLPIGVYSAMKQYSFGDYFFTFLGYIGLATPNFLLGLALLYYSNVWFGMSIGGLMDPVYVDAPWSLAKVGSLLSHLIVPTIVIGTAGTAGMIRRLRANLLDELDKQYVQTARAKGLSEERLVAKYPLRMALNPFVADIGNLIPSLVSGSVIVSVVLNLPTVGPILLDALQSQDQFLAGFILLFVAILTLIGMLVSDLLLAVLDPRIRLGGAARK</sequence>
<dbReference type="Gene3D" id="1.10.3720.10">
    <property type="entry name" value="MetI-like"/>
    <property type="match status" value="1"/>
</dbReference>
<dbReference type="Pfam" id="PF00528">
    <property type="entry name" value="BPD_transp_1"/>
    <property type="match status" value="1"/>
</dbReference>
<dbReference type="InterPro" id="IPR035906">
    <property type="entry name" value="MetI-like_sf"/>
</dbReference>
<gene>
    <name evidence="9" type="ORF">SAMN03080610_00513</name>
</gene>
<keyword evidence="4 7" id="KW-0812">Transmembrane</keyword>
<evidence type="ECO:0000256" key="3">
    <source>
        <dbReference type="ARBA" id="ARBA00022475"/>
    </source>
</evidence>
<keyword evidence="2 7" id="KW-0813">Transport</keyword>
<evidence type="ECO:0000256" key="6">
    <source>
        <dbReference type="ARBA" id="ARBA00023136"/>
    </source>
</evidence>
<feature type="transmembrane region" description="Helical" evidence="7">
    <location>
        <begin position="303"/>
        <end position="326"/>
    </location>
</feature>
<dbReference type="OrthoDB" id="9807402at2"/>
<comment type="subcellular location">
    <subcellularLocation>
        <location evidence="1 7">Cell membrane</location>
        <topology evidence="1 7">Multi-pass membrane protein</topology>
    </subcellularLocation>
</comment>
<accession>A0A1G5MEJ5</accession>
<evidence type="ECO:0000256" key="7">
    <source>
        <dbReference type="RuleBase" id="RU363032"/>
    </source>
</evidence>
<dbReference type="SUPFAM" id="SSF161098">
    <property type="entry name" value="MetI-like"/>
    <property type="match status" value="1"/>
</dbReference>
<dbReference type="InterPro" id="IPR000515">
    <property type="entry name" value="MetI-like"/>
</dbReference>
<dbReference type="AlphaFoldDB" id="A0A1G5MEJ5"/>
<protein>
    <submittedName>
        <fullName evidence="9">Peptide/nickel transport system permease protein</fullName>
    </submittedName>
</protein>
<evidence type="ECO:0000256" key="4">
    <source>
        <dbReference type="ARBA" id="ARBA00022692"/>
    </source>
</evidence>
<dbReference type="PANTHER" id="PTHR30465:SF43">
    <property type="entry name" value="OLIGOPEPTIDE ABC TRANSPORTER, PERMEASE PROTEIN"/>
    <property type="match status" value="1"/>
</dbReference>
<name>A0A1G5MEJ5_AFIMA</name>
<evidence type="ECO:0000256" key="5">
    <source>
        <dbReference type="ARBA" id="ARBA00022989"/>
    </source>
</evidence>
<evidence type="ECO:0000313" key="9">
    <source>
        <dbReference type="EMBL" id="SCZ23294.1"/>
    </source>
</evidence>
<dbReference type="EMBL" id="FMVW01000001">
    <property type="protein sequence ID" value="SCZ23294.1"/>
    <property type="molecule type" value="Genomic_DNA"/>
</dbReference>
<feature type="transmembrane region" description="Helical" evidence="7">
    <location>
        <begin position="145"/>
        <end position="169"/>
    </location>
</feature>
<evidence type="ECO:0000256" key="1">
    <source>
        <dbReference type="ARBA" id="ARBA00004651"/>
    </source>
</evidence>
<dbReference type="PANTHER" id="PTHR30465">
    <property type="entry name" value="INNER MEMBRANE ABC TRANSPORTER"/>
    <property type="match status" value="1"/>
</dbReference>
<feature type="transmembrane region" description="Helical" evidence="7">
    <location>
        <begin position="9"/>
        <end position="27"/>
    </location>
</feature>
<dbReference type="GO" id="GO:0055085">
    <property type="term" value="P:transmembrane transport"/>
    <property type="evidence" value="ECO:0007669"/>
    <property type="project" value="InterPro"/>
</dbReference>
<dbReference type="Proteomes" id="UP000199347">
    <property type="component" value="Unassembled WGS sequence"/>
</dbReference>
<dbReference type="PROSITE" id="PS50928">
    <property type="entry name" value="ABC_TM1"/>
    <property type="match status" value="1"/>
</dbReference>
<evidence type="ECO:0000259" key="8">
    <source>
        <dbReference type="PROSITE" id="PS50928"/>
    </source>
</evidence>
<keyword evidence="3" id="KW-1003">Cell membrane</keyword>
<keyword evidence="6 7" id="KW-0472">Membrane</keyword>
<keyword evidence="10" id="KW-1185">Reference proteome</keyword>
<feature type="domain" description="ABC transmembrane type-1" evidence="8">
    <location>
        <begin position="110"/>
        <end position="325"/>
    </location>
</feature>
<dbReference type="GO" id="GO:0005886">
    <property type="term" value="C:plasma membrane"/>
    <property type="evidence" value="ECO:0007669"/>
    <property type="project" value="UniProtKB-SubCell"/>
</dbReference>
<dbReference type="Pfam" id="PF19300">
    <property type="entry name" value="BPD_transp_1_N"/>
    <property type="match status" value="1"/>
</dbReference>
<proteinExistence type="inferred from homology"/>
<feature type="transmembrane region" description="Helical" evidence="7">
    <location>
        <begin position="109"/>
        <end position="133"/>
    </location>
</feature>
<comment type="similarity">
    <text evidence="7">Belongs to the binding-protein-dependent transport system permease family.</text>
</comment>
<dbReference type="RefSeq" id="WP_092809300.1">
    <property type="nucleotide sequence ID" value="NZ_FMVW01000001.1"/>
</dbReference>
<feature type="transmembrane region" description="Helical" evidence="7">
    <location>
        <begin position="189"/>
        <end position="213"/>
    </location>
</feature>